<keyword evidence="4" id="KW-0547">Nucleotide-binding</keyword>
<evidence type="ECO:0000256" key="4">
    <source>
        <dbReference type="ARBA" id="ARBA00022741"/>
    </source>
</evidence>
<dbReference type="InterPro" id="IPR002306">
    <property type="entry name" value="Trp-tRNA-ligase"/>
</dbReference>
<comment type="catalytic activity">
    <reaction evidence="9">
        <text>tRNA(Trp) + L-tryptophan + ATP = L-tryptophyl-tRNA(Trp) + AMP + diphosphate + H(+)</text>
        <dbReference type="Rhea" id="RHEA:24080"/>
        <dbReference type="Rhea" id="RHEA-COMP:9671"/>
        <dbReference type="Rhea" id="RHEA-COMP:9705"/>
        <dbReference type="ChEBI" id="CHEBI:15378"/>
        <dbReference type="ChEBI" id="CHEBI:30616"/>
        <dbReference type="ChEBI" id="CHEBI:33019"/>
        <dbReference type="ChEBI" id="CHEBI:57912"/>
        <dbReference type="ChEBI" id="CHEBI:78442"/>
        <dbReference type="ChEBI" id="CHEBI:78535"/>
        <dbReference type="ChEBI" id="CHEBI:456215"/>
        <dbReference type="EC" id="6.1.1.2"/>
    </reaction>
</comment>
<evidence type="ECO:0000256" key="8">
    <source>
        <dbReference type="ARBA" id="ARBA00030268"/>
    </source>
</evidence>
<dbReference type="Gene3D" id="3.40.50.620">
    <property type="entry name" value="HUPs"/>
    <property type="match status" value="1"/>
</dbReference>
<dbReference type="PRINTS" id="PR01039">
    <property type="entry name" value="TRNASYNTHTRP"/>
</dbReference>
<dbReference type="InterPro" id="IPR001412">
    <property type="entry name" value="aa-tRNA-synth_I_CS"/>
</dbReference>
<dbReference type="SUPFAM" id="SSF52374">
    <property type="entry name" value="Nucleotidylyl transferase"/>
    <property type="match status" value="1"/>
</dbReference>
<evidence type="ECO:0000256" key="1">
    <source>
        <dbReference type="ARBA" id="ARBA00005594"/>
    </source>
</evidence>
<protein>
    <recommendedName>
        <fullName evidence="2">tryptophan--tRNA ligase</fullName>
        <ecNumber evidence="2">6.1.1.2</ecNumber>
    </recommendedName>
    <alternativeName>
        <fullName evidence="8">Tryptophanyl-tRNA synthetase</fullName>
    </alternativeName>
</protein>
<dbReference type="FunFam" id="3.40.50.620:FF:000454">
    <property type="entry name" value="Tryptophan--tRNA ligase, cytoplasmic"/>
    <property type="match status" value="1"/>
</dbReference>
<evidence type="ECO:0000256" key="2">
    <source>
        <dbReference type="ARBA" id="ARBA00013161"/>
    </source>
</evidence>
<accession>S4VXS4</accession>
<dbReference type="Pfam" id="PF00579">
    <property type="entry name" value="tRNA-synt_1b"/>
    <property type="match status" value="1"/>
</dbReference>
<dbReference type="PANTHER" id="PTHR10055:SF1">
    <property type="entry name" value="TRYPTOPHAN--TRNA LIGASE, CYTOPLASMIC"/>
    <property type="match status" value="1"/>
</dbReference>
<dbReference type="RefSeq" id="YP_008438242.1">
    <property type="nucleotide sequence ID" value="NC_022098.1"/>
</dbReference>
<sequence length="402" mass="44242">MESDQRDNWSTGDENGTKTPTPAAVITPWEVRGRIDYAKLVDQTGCSAVDAAVIERIEKLSGRPAHPWLKRGLFFAHRGLDDLLDAVEAGQPFYLYTRRGPSSESLHLGHMIPFLFCRYLQEAFGVPLVVQMADDAKFLYKGVPINETRRLARENARDIIAAGLDVDRTFLFANTDYMGSLYPNVVRLQSVLPADAMKRAFGLSDSDNVGTYSFPAIQAAPAFSSSMPDVFGSGSDVPCLVVCAIDQDAFFSMTRDLAPKLDLEPPAVVYSRFLPALQGIDAKMSASVLDSAIFMNDTTLAIGEKVRKHAFSGGRPTLAQHQSLGGDCDVDVAYQYLSVFCLDDARLDRIRDDYTHGRMTSAQIKDEMVDVVSRLVINHQIARAAVTDDVVDAFFSPRPLLS</sequence>
<dbReference type="NCBIfam" id="TIGR00233">
    <property type="entry name" value="trpS"/>
    <property type="match status" value="1"/>
</dbReference>
<dbReference type="PROSITE" id="PS00178">
    <property type="entry name" value="AA_TRNA_LIGASE_I"/>
    <property type="match status" value="1"/>
</dbReference>
<dbReference type="EMBL" id="KC977571">
    <property type="protein sequence ID" value="AGO85168.1"/>
    <property type="molecule type" value="Genomic_DNA"/>
</dbReference>
<dbReference type="GeneID" id="16606955"/>
<evidence type="ECO:0000256" key="5">
    <source>
        <dbReference type="ARBA" id="ARBA00022840"/>
    </source>
</evidence>
<comment type="similarity">
    <text evidence="1">Belongs to the class-I aminoacyl-tRNA synthetase family.</text>
</comment>
<dbReference type="EC" id="6.1.1.2" evidence="2"/>
<dbReference type="InterPro" id="IPR014729">
    <property type="entry name" value="Rossmann-like_a/b/a_fold"/>
</dbReference>
<gene>
    <name evidence="11" type="ORF">psal_cds_999</name>
</gene>
<evidence type="ECO:0000256" key="7">
    <source>
        <dbReference type="ARBA" id="ARBA00023146"/>
    </source>
</evidence>
<organism evidence="11 12">
    <name type="scientific">Pandoravirus salinus</name>
    <dbReference type="NCBI Taxonomy" id="1349410"/>
    <lineage>
        <taxon>Viruses</taxon>
        <taxon>Pandoravirus</taxon>
    </lineage>
</organism>
<evidence type="ECO:0000313" key="12">
    <source>
        <dbReference type="Proteomes" id="UP000204584"/>
    </source>
</evidence>
<proteinExistence type="inferred from homology"/>
<dbReference type="FunFam" id="1.10.240.10:FF:000007">
    <property type="entry name" value="Tryptophan--tRNA ligase"/>
    <property type="match status" value="1"/>
</dbReference>
<evidence type="ECO:0000256" key="6">
    <source>
        <dbReference type="ARBA" id="ARBA00022917"/>
    </source>
</evidence>
<dbReference type="Gene3D" id="1.10.240.10">
    <property type="entry name" value="Tyrosyl-Transfer RNA Synthetase"/>
    <property type="match status" value="1"/>
</dbReference>
<evidence type="ECO:0000313" key="11">
    <source>
        <dbReference type="EMBL" id="AGO85168.1"/>
    </source>
</evidence>
<feature type="region of interest" description="Disordered" evidence="10">
    <location>
        <begin position="1"/>
        <end position="22"/>
    </location>
</feature>
<feature type="compositionally biased region" description="Polar residues" evidence="10">
    <location>
        <begin position="8"/>
        <end position="20"/>
    </location>
</feature>
<evidence type="ECO:0000256" key="10">
    <source>
        <dbReference type="SAM" id="MobiDB-lite"/>
    </source>
</evidence>
<keyword evidence="3 11" id="KW-0436">Ligase</keyword>
<dbReference type="InterPro" id="IPR002305">
    <property type="entry name" value="aa-tRNA-synth_Ic"/>
</dbReference>
<evidence type="ECO:0000256" key="9">
    <source>
        <dbReference type="ARBA" id="ARBA00049929"/>
    </source>
</evidence>
<name>S4VXS4_9VIRU</name>
<evidence type="ECO:0000256" key="3">
    <source>
        <dbReference type="ARBA" id="ARBA00022598"/>
    </source>
</evidence>
<dbReference type="Proteomes" id="UP000204584">
    <property type="component" value="Segment"/>
</dbReference>
<dbReference type="GO" id="GO:0005524">
    <property type="term" value="F:ATP binding"/>
    <property type="evidence" value="ECO:0007669"/>
    <property type="project" value="UniProtKB-KW"/>
</dbReference>
<dbReference type="GO" id="GO:0004830">
    <property type="term" value="F:tryptophan-tRNA ligase activity"/>
    <property type="evidence" value="ECO:0007669"/>
    <property type="project" value="UniProtKB-EC"/>
</dbReference>
<keyword evidence="5" id="KW-0067">ATP-binding</keyword>
<dbReference type="PANTHER" id="PTHR10055">
    <property type="entry name" value="TRYPTOPHANYL-TRNA SYNTHETASE"/>
    <property type="match status" value="1"/>
</dbReference>
<keyword evidence="12" id="KW-1185">Reference proteome</keyword>
<dbReference type="KEGG" id="vg:16606955"/>
<reference evidence="11 12" key="1">
    <citation type="journal article" date="2013" name="Science">
        <title>Pandoraviruses: amoeba viruses with genomes up to 2.5 Mb reaching that of parasitic eukaryotes.</title>
        <authorList>
            <person name="Philippe N."/>
            <person name="Legendre M."/>
            <person name="Doutre G."/>
            <person name="Coute Y."/>
            <person name="Poirot O."/>
            <person name="Lescot M."/>
            <person name="Arslan D."/>
            <person name="Seltzer V."/>
            <person name="Bertaux L."/>
            <person name="Bruley C."/>
            <person name="Garin J."/>
            <person name="Claverie J.M."/>
            <person name="Abergel C."/>
        </authorList>
    </citation>
    <scope>NUCLEOTIDE SEQUENCE [LARGE SCALE GENOMIC DNA]</scope>
</reference>
<keyword evidence="6" id="KW-0648">Protein biosynthesis</keyword>
<keyword evidence="7" id="KW-0030">Aminoacyl-tRNA synthetase</keyword>